<dbReference type="Proteomes" id="UP000828048">
    <property type="component" value="Chromosome 12"/>
</dbReference>
<dbReference type="EMBL" id="CM037162">
    <property type="protein sequence ID" value="KAH7863765.1"/>
    <property type="molecule type" value="Genomic_DNA"/>
</dbReference>
<name>A0ACB7ZD51_9ERIC</name>
<accession>A0ACB7ZD51</accession>
<organism evidence="1 2">
    <name type="scientific">Vaccinium darrowii</name>
    <dbReference type="NCBI Taxonomy" id="229202"/>
    <lineage>
        <taxon>Eukaryota</taxon>
        <taxon>Viridiplantae</taxon>
        <taxon>Streptophyta</taxon>
        <taxon>Embryophyta</taxon>
        <taxon>Tracheophyta</taxon>
        <taxon>Spermatophyta</taxon>
        <taxon>Magnoliopsida</taxon>
        <taxon>eudicotyledons</taxon>
        <taxon>Gunneridae</taxon>
        <taxon>Pentapetalae</taxon>
        <taxon>asterids</taxon>
        <taxon>Ericales</taxon>
        <taxon>Ericaceae</taxon>
        <taxon>Vaccinioideae</taxon>
        <taxon>Vaccinieae</taxon>
        <taxon>Vaccinium</taxon>
    </lineage>
</organism>
<sequence length="189" mass="20742">MYARCGRVDFARQVFVTMNSWTLVSWTSMIVGYAINGYAEEALQFFNSMQKEGLEPDGVSLTGALAACSHAGLVDEGLNVFESCRKVGRCIGSLDVVEKMPVRPNEVVLASLLAAHRTHRDINLADRGNNVRKKMKDFGTEKKAGISSIEIDCNIHEFVVGDKSHAEADEIYAMLEHVCLQLGTSGVRS</sequence>
<protein>
    <submittedName>
        <fullName evidence="1">Uncharacterized protein</fullName>
    </submittedName>
</protein>
<evidence type="ECO:0000313" key="1">
    <source>
        <dbReference type="EMBL" id="KAH7863765.1"/>
    </source>
</evidence>
<comment type="caution">
    <text evidence="1">The sequence shown here is derived from an EMBL/GenBank/DDBJ whole genome shotgun (WGS) entry which is preliminary data.</text>
</comment>
<proteinExistence type="predicted"/>
<gene>
    <name evidence="1" type="ORF">Vadar_021737</name>
</gene>
<reference evidence="1 2" key="1">
    <citation type="journal article" date="2021" name="Hortic Res">
        <title>High-quality reference genome and annotation aids understanding of berry development for evergreen blueberry (Vaccinium darrowii).</title>
        <authorList>
            <person name="Yu J."/>
            <person name="Hulse-Kemp A.M."/>
            <person name="Babiker E."/>
            <person name="Staton M."/>
        </authorList>
    </citation>
    <scope>NUCLEOTIDE SEQUENCE [LARGE SCALE GENOMIC DNA]</scope>
    <source>
        <strain evidence="2">cv. NJ 8807/NJ 8810</strain>
        <tissue evidence="1">Young leaf</tissue>
    </source>
</reference>
<evidence type="ECO:0000313" key="2">
    <source>
        <dbReference type="Proteomes" id="UP000828048"/>
    </source>
</evidence>
<keyword evidence="2" id="KW-1185">Reference proteome</keyword>